<reference evidence="1" key="1">
    <citation type="submission" date="2018-05" db="EMBL/GenBank/DDBJ databases">
        <authorList>
            <person name="Lanie J.A."/>
            <person name="Ng W.-L."/>
            <person name="Kazmierczak K.M."/>
            <person name="Andrzejewski T.M."/>
            <person name="Davidsen T.M."/>
            <person name="Wayne K.J."/>
            <person name="Tettelin H."/>
            <person name="Glass J.I."/>
            <person name="Rusch D."/>
            <person name="Podicherti R."/>
            <person name="Tsui H.-C.T."/>
            <person name="Winkler M.E."/>
        </authorList>
    </citation>
    <scope>NUCLEOTIDE SEQUENCE</scope>
</reference>
<accession>A0A382UU25</accession>
<evidence type="ECO:0000313" key="1">
    <source>
        <dbReference type="EMBL" id="SVD37188.1"/>
    </source>
</evidence>
<dbReference type="AlphaFoldDB" id="A0A382UU25"/>
<feature type="non-terminal residue" evidence="1">
    <location>
        <position position="1"/>
    </location>
</feature>
<sequence>NPNPGQFHSNYLTGRRAQLHTHTLMGDLLKTP</sequence>
<name>A0A382UU25_9ZZZZ</name>
<protein>
    <submittedName>
        <fullName evidence="1">Uncharacterized protein</fullName>
    </submittedName>
</protein>
<proteinExistence type="predicted"/>
<organism evidence="1">
    <name type="scientific">marine metagenome</name>
    <dbReference type="NCBI Taxonomy" id="408172"/>
    <lineage>
        <taxon>unclassified sequences</taxon>
        <taxon>metagenomes</taxon>
        <taxon>ecological metagenomes</taxon>
    </lineage>
</organism>
<dbReference type="EMBL" id="UINC01146456">
    <property type="protein sequence ID" value="SVD37188.1"/>
    <property type="molecule type" value="Genomic_DNA"/>
</dbReference>
<feature type="non-terminal residue" evidence="1">
    <location>
        <position position="32"/>
    </location>
</feature>
<gene>
    <name evidence="1" type="ORF">METZ01_LOCUS390042</name>
</gene>